<dbReference type="EMBL" id="JRPD02000024">
    <property type="protein sequence ID" value="TLD98780.1"/>
    <property type="molecule type" value="Genomic_DNA"/>
</dbReference>
<sequence>MQRYIDVLFYISLTIIAGIGILLHSHHVDKYFLLTPYKAKADQEIIYKNHKQDLQGMLDDNQRIYNINAESIGDNIYLISFMINQGTLSQGIYGILFSTDNYNLVAYNATIWSKPKILASQDFLFSQTNQYIHSDAKPIIYRDKDNLVLLVNMQGKFKTISNKIQVFSMPLASIKNIFSNGDKESIKQTQFKLIKNLNFSGYGNITNFISGDILDIFHKPPTKDSTNKNNKQEFIMPLISGLGIKLPAFVIISSDLILQEKITIDSNISLKNPRITKTIDNDLQVIGMQNTSHSCLASYTDDSGNLYNQTCELYNGKLKMGRIEKSQNITEVNHIELATFGNLVLLLYTQNKSSSLNLAVWNGKDFSRIWQIENTKNKTSITSAKILINDDEGYIFYANNKSLHSITFNENYLASLITEEQ</sequence>
<keyword evidence="1" id="KW-0472">Membrane</keyword>
<dbReference type="Proteomes" id="UP000255139">
    <property type="component" value="Unassembled WGS sequence"/>
</dbReference>
<name>A0A099TZN4_9HELI</name>
<evidence type="ECO:0000313" key="4">
    <source>
        <dbReference type="Proteomes" id="UP000029922"/>
    </source>
</evidence>
<keyword evidence="1" id="KW-1133">Transmembrane helix</keyword>
<feature type="transmembrane region" description="Helical" evidence="1">
    <location>
        <begin position="7"/>
        <end position="25"/>
    </location>
</feature>
<accession>A0A099TZN4</accession>
<dbReference type="EMBL" id="UGJE01000002">
    <property type="protein sequence ID" value="STQ85453.1"/>
    <property type="molecule type" value="Genomic_DNA"/>
</dbReference>
<dbReference type="OrthoDB" id="5329040at2"/>
<dbReference type="Proteomes" id="UP000029922">
    <property type="component" value="Unassembled WGS sequence"/>
</dbReference>
<evidence type="ECO:0000256" key="1">
    <source>
        <dbReference type="SAM" id="Phobius"/>
    </source>
</evidence>
<organism evidence="2 5">
    <name type="scientific">Helicobacter muridarum</name>
    <dbReference type="NCBI Taxonomy" id="216"/>
    <lineage>
        <taxon>Bacteria</taxon>
        <taxon>Pseudomonadati</taxon>
        <taxon>Campylobacterota</taxon>
        <taxon>Epsilonproteobacteria</taxon>
        <taxon>Campylobacterales</taxon>
        <taxon>Helicobacteraceae</taxon>
        <taxon>Helicobacter</taxon>
    </lineage>
</organism>
<evidence type="ECO:0000313" key="2">
    <source>
        <dbReference type="EMBL" id="STQ85453.1"/>
    </source>
</evidence>
<dbReference type="RefSeq" id="WP_034557279.1">
    <property type="nucleotide sequence ID" value="NZ_FZML01000021.1"/>
</dbReference>
<dbReference type="AlphaFoldDB" id="A0A099TZN4"/>
<dbReference type="STRING" id="216.LS73_03110"/>
<evidence type="ECO:0000313" key="3">
    <source>
        <dbReference type="EMBL" id="TLD98780.1"/>
    </source>
</evidence>
<keyword evidence="1" id="KW-0812">Transmembrane</keyword>
<evidence type="ECO:0000313" key="5">
    <source>
        <dbReference type="Proteomes" id="UP000255139"/>
    </source>
</evidence>
<proteinExistence type="predicted"/>
<keyword evidence="5" id="KW-1185">Reference proteome</keyword>
<gene>
    <name evidence="3" type="ORF">LS73_008355</name>
    <name evidence="2" type="ORF">NCTC12714_00238</name>
</gene>
<protein>
    <submittedName>
        <fullName evidence="2">Uncharacterized protein</fullName>
    </submittedName>
</protein>
<reference evidence="2 5" key="2">
    <citation type="submission" date="2018-06" db="EMBL/GenBank/DDBJ databases">
        <authorList>
            <consortium name="Pathogen Informatics"/>
            <person name="Doyle S."/>
        </authorList>
    </citation>
    <scope>NUCLEOTIDE SEQUENCE [LARGE SCALE GENOMIC DNA]</scope>
    <source>
        <strain evidence="2 5">NCTC12714</strain>
    </source>
</reference>
<reference evidence="3 4" key="1">
    <citation type="journal article" date="2014" name="Genome Announc.">
        <title>Draft genome sequences of eight enterohepatic helicobacter species isolated from both laboratory and wild rodents.</title>
        <authorList>
            <person name="Sheh A."/>
            <person name="Shen Z."/>
            <person name="Fox J.G."/>
        </authorList>
    </citation>
    <scope>NUCLEOTIDE SEQUENCE [LARGE SCALE GENOMIC DNA]</scope>
    <source>
        <strain evidence="3 4">ST1</strain>
    </source>
</reference>